<sequence>MVVHDGRGLDHSSSSSARMVEQLGGRVDRRRLGGQQVMVWSWCWCRCKVMESCRRMLGMVVTCGGGRSQDNCVASVCHYGGCRDETAVDRQGICGKVRDQVEMGGGGGRLMVVEVGSGWRSR</sequence>
<dbReference type="EMBL" id="HBUE01136383">
    <property type="protein sequence ID" value="CAG6498728.1"/>
    <property type="molecule type" value="Transcribed_RNA"/>
</dbReference>
<dbReference type="AlphaFoldDB" id="A0A8D8CS09"/>
<accession>A0A8D8CS09</accession>
<name>A0A8D8CS09_CULPI</name>
<proteinExistence type="predicted"/>
<reference evidence="1" key="1">
    <citation type="submission" date="2021-05" db="EMBL/GenBank/DDBJ databases">
        <authorList>
            <person name="Alioto T."/>
            <person name="Alioto T."/>
            <person name="Gomez Garrido J."/>
        </authorList>
    </citation>
    <scope>NUCLEOTIDE SEQUENCE</scope>
</reference>
<organism evidence="1">
    <name type="scientific">Culex pipiens</name>
    <name type="common">House mosquito</name>
    <dbReference type="NCBI Taxonomy" id="7175"/>
    <lineage>
        <taxon>Eukaryota</taxon>
        <taxon>Metazoa</taxon>
        <taxon>Ecdysozoa</taxon>
        <taxon>Arthropoda</taxon>
        <taxon>Hexapoda</taxon>
        <taxon>Insecta</taxon>
        <taxon>Pterygota</taxon>
        <taxon>Neoptera</taxon>
        <taxon>Endopterygota</taxon>
        <taxon>Diptera</taxon>
        <taxon>Nematocera</taxon>
        <taxon>Culicoidea</taxon>
        <taxon>Culicidae</taxon>
        <taxon>Culicinae</taxon>
        <taxon>Culicini</taxon>
        <taxon>Culex</taxon>
        <taxon>Culex</taxon>
    </lineage>
</organism>
<protein>
    <submittedName>
        <fullName evidence="1">(northern house mosquito) hypothetical protein</fullName>
    </submittedName>
</protein>
<evidence type="ECO:0000313" key="1">
    <source>
        <dbReference type="EMBL" id="CAG6498728.1"/>
    </source>
</evidence>